<accession>A0A443S5Q4</accession>
<dbReference type="GO" id="GO:0005684">
    <property type="term" value="C:U2-type spliceosomal complex"/>
    <property type="evidence" value="ECO:0007669"/>
    <property type="project" value="TreeGrafter"/>
</dbReference>
<dbReference type="VEuPathDB" id="VectorBase:LDEU009174"/>
<dbReference type="STRING" id="299467.A0A443S5Q4"/>
<dbReference type="EMBL" id="NCKV01007693">
    <property type="protein sequence ID" value="RWS22867.1"/>
    <property type="molecule type" value="Genomic_DNA"/>
</dbReference>
<organism evidence="2 3">
    <name type="scientific">Leptotrombidium deliense</name>
    <dbReference type="NCBI Taxonomy" id="299467"/>
    <lineage>
        <taxon>Eukaryota</taxon>
        <taxon>Metazoa</taxon>
        <taxon>Ecdysozoa</taxon>
        <taxon>Arthropoda</taxon>
        <taxon>Chelicerata</taxon>
        <taxon>Arachnida</taxon>
        <taxon>Acari</taxon>
        <taxon>Acariformes</taxon>
        <taxon>Trombidiformes</taxon>
        <taxon>Prostigmata</taxon>
        <taxon>Anystina</taxon>
        <taxon>Parasitengona</taxon>
        <taxon>Trombiculoidea</taxon>
        <taxon>Trombiculidae</taxon>
        <taxon>Leptotrombidium</taxon>
    </lineage>
</organism>
<comment type="similarity">
    <text evidence="1">Belongs to the CWC16 family.</text>
</comment>
<reference evidence="2 3" key="1">
    <citation type="journal article" date="2018" name="Gigascience">
        <title>Genomes of trombidid mites reveal novel predicted allergens and laterally-transferred genes associated with secondary metabolism.</title>
        <authorList>
            <person name="Dong X."/>
            <person name="Chaisiri K."/>
            <person name="Xia D."/>
            <person name="Armstrong S.D."/>
            <person name="Fang Y."/>
            <person name="Donnelly M.J."/>
            <person name="Kadowaki T."/>
            <person name="McGarry J.W."/>
            <person name="Darby A.C."/>
            <person name="Makepeace B.L."/>
        </authorList>
    </citation>
    <scope>NUCLEOTIDE SEQUENCE [LARGE SCALE GENOMIC DNA]</scope>
    <source>
        <strain evidence="2">UoL-UT</strain>
    </source>
</reference>
<comment type="caution">
    <text evidence="2">The sequence shown here is derived from an EMBL/GenBank/DDBJ whole genome shotgun (WGS) entry which is preliminary data.</text>
</comment>
<keyword evidence="3" id="KW-1185">Reference proteome</keyword>
<evidence type="ECO:0000313" key="3">
    <source>
        <dbReference type="Proteomes" id="UP000288716"/>
    </source>
</evidence>
<dbReference type="PANTHER" id="PTHR12111:SF2">
    <property type="entry name" value="SPLICING FACTOR YJU2B-RELATED"/>
    <property type="match status" value="1"/>
</dbReference>
<dbReference type="OrthoDB" id="360327at2759"/>
<gene>
    <name evidence="2" type="ORF">B4U80_00965</name>
</gene>
<proteinExistence type="inferred from homology"/>
<feature type="non-terminal residue" evidence="2">
    <location>
        <position position="1"/>
    </location>
</feature>
<name>A0A443S5Q4_9ACAR</name>
<evidence type="ECO:0000313" key="2">
    <source>
        <dbReference type="EMBL" id="RWS22867.1"/>
    </source>
</evidence>
<dbReference type="GO" id="GO:0000398">
    <property type="term" value="P:mRNA splicing, via spliceosome"/>
    <property type="evidence" value="ECO:0007669"/>
    <property type="project" value="InterPro"/>
</dbReference>
<dbReference type="GO" id="GO:0071014">
    <property type="term" value="C:post-mRNA release spliceosomal complex"/>
    <property type="evidence" value="ECO:0007669"/>
    <property type="project" value="TreeGrafter"/>
</dbReference>
<dbReference type="AlphaFoldDB" id="A0A443S5Q4"/>
<protein>
    <submittedName>
        <fullName evidence="2">Coiled-coil domain-containing protein 130-like protein</fullName>
    </submittedName>
</protein>
<sequence>AERKAVNKYYPSDWDPRKHGSINKFRGSHPLRERARKIHEGILVVRFEMPYNIWCEGCNNHIGMGVRYNAQKSKTGMYYSTPIYKFRMKCHLCDSHFEMQTDPKNLDYVILNGARRQERRWDPTQNEQVVPEDKDTSNKLATDKMFLLEHTVEQTNRVNEVKPVIEKLEKLQERWKDDYSANQLMRKNFRTKKKETLAIEENNKNFLKRKSLLNSGIKLIPENEDDAKLASLMKLQSTETYEDKRLSDRLRISSESIFSTHQQKSQLQKIASSINAKKMELLSNAQSITKEQLGITNKSHQKSLVANYGTDSE</sequence>
<dbReference type="InterPro" id="IPR007590">
    <property type="entry name" value="Saf4/Yju2"/>
</dbReference>
<dbReference type="Proteomes" id="UP000288716">
    <property type="component" value="Unassembled WGS sequence"/>
</dbReference>
<dbReference type="Pfam" id="PF04502">
    <property type="entry name" value="Saf4_Yju2"/>
    <property type="match status" value="1"/>
</dbReference>
<dbReference type="PANTHER" id="PTHR12111">
    <property type="entry name" value="SPLICING FACTOR YJU2"/>
    <property type="match status" value="1"/>
</dbReference>
<evidence type="ECO:0000256" key="1">
    <source>
        <dbReference type="ARBA" id="ARBA00005595"/>
    </source>
</evidence>